<protein>
    <submittedName>
        <fullName evidence="2">Uncharacterized protein</fullName>
    </submittedName>
</protein>
<proteinExistence type="predicted"/>
<comment type="caution">
    <text evidence="2">The sequence shown here is derived from an EMBL/GenBank/DDBJ whole genome shotgun (WGS) entry which is preliminary data.</text>
</comment>
<dbReference type="Proteomes" id="UP000279331">
    <property type="component" value="Unassembled WGS sequence"/>
</dbReference>
<evidence type="ECO:0000313" key="3">
    <source>
        <dbReference type="Proteomes" id="UP000279331"/>
    </source>
</evidence>
<evidence type="ECO:0000256" key="1">
    <source>
        <dbReference type="SAM" id="Phobius"/>
    </source>
</evidence>
<keyword evidence="1" id="KW-0812">Transmembrane</keyword>
<sequence length="46" mass="4946">MYLGLAGLRHIAKRAKNPDEIVATWTDLLVFVMVTMGAVGIIVSSS</sequence>
<evidence type="ECO:0000313" key="2">
    <source>
        <dbReference type="EMBL" id="VAZ82025.1"/>
    </source>
</evidence>
<dbReference type="EMBL" id="UPHL01000023">
    <property type="protein sequence ID" value="VAZ82025.1"/>
    <property type="molecule type" value="Genomic_DNA"/>
</dbReference>
<accession>A0AB38UNG1</accession>
<dbReference type="RefSeq" id="WP_183155238.1">
    <property type="nucleotide sequence ID" value="NZ_MWKV01000001.1"/>
</dbReference>
<dbReference type="AlphaFoldDB" id="A0AB38UNG1"/>
<reference evidence="2 3" key="1">
    <citation type="submission" date="2018-09" db="EMBL/GenBank/DDBJ databases">
        <authorList>
            <person name="Tagini F."/>
        </authorList>
    </citation>
    <scope>NUCLEOTIDE SEQUENCE [LARGE SCALE GENOMIC DNA]</scope>
    <source>
        <strain evidence="2 3">MK42</strain>
    </source>
</reference>
<organism evidence="2 3">
    <name type="scientific">Mycobacterium persicum</name>
    <dbReference type="NCBI Taxonomy" id="1487726"/>
    <lineage>
        <taxon>Bacteria</taxon>
        <taxon>Bacillati</taxon>
        <taxon>Actinomycetota</taxon>
        <taxon>Actinomycetes</taxon>
        <taxon>Mycobacteriales</taxon>
        <taxon>Mycobacteriaceae</taxon>
        <taxon>Mycobacterium</taxon>
    </lineage>
</organism>
<name>A0AB38UNG1_9MYCO</name>
<feature type="transmembrane region" description="Helical" evidence="1">
    <location>
        <begin position="21"/>
        <end position="43"/>
    </location>
</feature>
<keyword evidence="1" id="KW-1133">Transmembrane helix</keyword>
<gene>
    <name evidence="2" type="ORF">LAUMK42_00829</name>
</gene>
<keyword evidence="1" id="KW-0472">Membrane</keyword>